<dbReference type="STRING" id="860235.AOZ06_36340"/>
<gene>
    <name evidence="2" type="ORF">AOZ06_36340</name>
</gene>
<dbReference type="InterPro" id="IPR042099">
    <property type="entry name" value="ANL_N_sf"/>
</dbReference>
<sequence>MQQADMAVTYLYPSWLYRLLDRPGAEFSALQFLTYGSAPIAPARLRQALARFGPRLMQNLRDNRSARDVSARPGGPRCRDG</sequence>
<evidence type="ECO:0000256" key="1">
    <source>
        <dbReference type="SAM" id="MobiDB-lite"/>
    </source>
</evidence>
<evidence type="ECO:0000313" key="3">
    <source>
        <dbReference type="Proteomes" id="UP000063699"/>
    </source>
</evidence>
<protein>
    <submittedName>
        <fullName evidence="2">Uncharacterized protein</fullName>
    </submittedName>
</protein>
<reference evidence="2 3" key="1">
    <citation type="submission" date="2015-07" db="EMBL/GenBank/DDBJ databases">
        <title>Genome sequencing of Kibdelosporangium phytohabitans.</title>
        <authorList>
            <person name="Qin S."/>
            <person name="Xing K."/>
        </authorList>
    </citation>
    <scope>NUCLEOTIDE SEQUENCE [LARGE SCALE GENOMIC DNA]</scope>
    <source>
        <strain evidence="2 3">KLBMP1111</strain>
    </source>
</reference>
<feature type="region of interest" description="Disordered" evidence="1">
    <location>
        <begin position="62"/>
        <end position="81"/>
    </location>
</feature>
<dbReference type="EMBL" id="CP012752">
    <property type="protein sequence ID" value="ALG11616.1"/>
    <property type="molecule type" value="Genomic_DNA"/>
</dbReference>
<dbReference type="Proteomes" id="UP000063699">
    <property type="component" value="Chromosome"/>
</dbReference>
<accession>A0A0N9IA69</accession>
<evidence type="ECO:0000313" key="2">
    <source>
        <dbReference type="EMBL" id="ALG11616.1"/>
    </source>
</evidence>
<dbReference type="KEGG" id="kphy:AOZ06_36340"/>
<organism evidence="2 3">
    <name type="scientific">Kibdelosporangium phytohabitans</name>
    <dbReference type="NCBI Taxonomy" id="860235"/>
    <lineage>
        <taxon>Bacteria</taxon>
        <taxon>Bacillati</taxon>
        <taxon>Actinomycetota</taxon>
        <taxon>Actinomycetes</taxon>
        <taxon>Pseudonocardiales</taxon>
        <taxon>Pseudonocardiaceae</taxon>
        <taxon>Kibdelosporangium</taxon>
    </lineage>
</organism>
<dbReference type="Gene3D" id="3.40.50.12780">
    <property type="entry name" value="N-terminal domain of ligase-like"/>
    <property type="match status" value="1"/>
</dbReference>
<name>A0A0N9IA69_9PSEU</name>
<dbReference type="AlphaFoldDB" id="A0A0N9IA69"/>
<proteinExistence type="predicted"/>
<keyword evidence="3" id="KW-1185">Reference proteome</keyword>